<reference evidence="2" key="1">
    <citation type="submission" date="2017-09" db="EMBL/GenBank/DDBJ databases">
        <title>Depth-based differentiation of microbial function through sediment-hosted aquifers and enrichment of novel symbionts in the deep terrestrial subsurface.</title>
        <authorList>
            <person name="Probst A.J."/>
            <person name="Ladd B."/>
            <person name="Jarett J.K."/>
            <person name="Geller-Mcgrath D.E."/>
            <person name="Sieber C.M.K."/>
            <person name="Emerson J.B."/>
            <person name="Anantharaman K."/>
            <person name="Thomas B.C."/>
            <person name="Malmstrom R."/>
            <person name="Stieglmeier M."/>
            <person name="Klingl A."/>
            <person name="Woyke T."/>
            <person name="Ryan C.M."/>
            <person name="Banfield J.F."/>
        </authorList>
    </citation>
    <scope>NUCLEOTIDE SEQUENCE [LARGE SCALE GENOMIC DNA]</scope>
</reference>
<dbReference type="AlphaFoldDB" id="A0A2M8KWE0"/>
<accession>A0A2M8KWE0</accession>
<comment type="caution">
    <text evidence="1">The sequence shown here is derived from an EMBL/GenBank/DDBJ whole genome shotgun (WGS) entry which is preliminary data.</text>
</comment>
<gene>
    <name evidence="1" type="ORF">COU90_03790</name>
</gene>
<name>A0A2M8KWE0_9BACT</name>
<evidence type="ECO:0000313" key="1">
    <source>
        <dbReference type="EMBL" id="PJE64193.1"/>
    </source>
</evidence>
<protein>
    <submittedName>
        <fullName evidence="1">Uncharacterized protein</fullName>
    </submittedName>
</protein>
<organism evidence="1 2">
    <name type="scientific">Candidatus Ryanbacteria bacterium CG10_big_fil_rev_8_21_14_0_10_43_42</name>
    <dbReference type="NCBI Taxonomy" id="1974864"/>
    <lineage>
        <taxon>Bacteria</taxon>
        <taxon>Candidatus Ryaniibacteriota</taxon>
    </lineage>
</organism>
<dbReference type="Proteomes" id="UP000229098">
    <property type="component" value="Unassembled WGS sequence"/>
</dbReference>
<proteinExistence type="predicted"/>
<evidence type="ECO:0000313" key="2">
    <source>
        <dbReference type="Proteomes" id="UP000229098"/>
    </source>
</evidence>
<sequence length="64" mass="7194">MTDVSYLYGNFVEGITKKRAPVKGIVVGFQEGEIKDSVPEIYLLIERENGFLESILFEGTKVII</sequence>
<dbReference type="EMBL" id="PFEF01000008">
    <property type="protein sequence ID" value="PJE64193.1"/>
    <property type="molecule type" value="Genomic_DNA"/>
</dbReference>